<accession>A0A9D3PEN7</accession>
<proteinExistence type="predicted"/>
<reference evidence="2" key="1">
    <citation type="submission" date="2021-01" db="EMBL/GenBank/DDBJ databases">
        <authorList>
            <person name="Zahm M."/>
            <person name="Roques C."/>
            <person name="Cabau C."/>
            <person name="Klopp C."/>
            <person name="Donnadieu C."/>
            <person name="Jouanno E."/>
            <person name="Lampietro C."/>
            <person name="Louis A."/>
            <person name="Herpin A."/>
            <person name="Echchiki A."/>
            <person name="Berthelot C."/>
            <person name="Parey E."/>
            <person name="Roest-Crollius H."/>
            <person name="Braasch I."/>
            <person name="Postlethwait J."/>
            <person name="Bobe J."/>
            <person name="Montfort J."/>
            <person name="Bouchez O."/>
            <person name="Begum T."/>
            <person name="Mejri S."/>
            <person name="Adams A."/>
            <person name="Chen W.-J."/>
            <person name="Guiguen Y."/>
        </authorList>
    </citation>
    <scope>NUCLEOTIDE SEQUENCE</scope>
    <source>
        <strain evidence="2">YG-15Mar2019-1</strain>
        <tissue evidence="2">Brain</tissue>
    </source>
</reference>
<evidence type="ECO:0000256" key="1">
    <source>
        <dbReference type="SAM" id="MobiDB-lite"/>
    </source>
</evidence>
<feature type="compositionally biased region" description="Polar residues" evidence="1">
    <location>
        <begin position="252"/>
        <end position="268"/>
    </location>
</feature>
<evidence type="ECO:0000313" key="2">
    <source>
        <dbReference type="EMBL" id="KAG7458525.1"/>
    </source>
</evidence>
<gene>
    <name evidence="2" type="ORF">MATL_G00221190</name>
</gene>
<organism evidence="2 3">
    <name type="scientific">Megalops atlanticus</name>
    <name type="common">Tarpon</name>
    <name type="synonym">Clupea gigantea</name>
    <dbReference type="NCBI Taxonomy" id="7932"/>
    <lineage>
        <taxon>Eukaryota</taxon>
        <taxon>Metazoa</taxon>
        <taxon>Chordata</taxon>
        <taxon>Craniata</taxon>
        <taxon>Vertebrata</taxon>
        <taxon>Euteleostomi</taxon>
        <taxon>Actinopterygii</taxon>
        <taxon>Neopterygii</taxon>
        <taxon>Teleostei</taxon>
        <taxon>Elopiformes</taxon>
        <taxon>Megalopidae</taxon>
        <taxon>Megalops</taxon>
    </lineage>
</organism>
<dbReference type="OrthoDB" id="9439903at2759"/>
<feature type="compositionally biased region" description="Polar residues" evidence="1">
    <location>
        <begin position="231"/>
        <end position="243"/>
    </location>
</feature>
<dbReference type="EMBL" id="JAFDVH010000020">
    <property type="protein sequence ID" value="KAG7458525.1"/>
    <property type="molecule type" value="Genomic_DNA"/>
</dbReference>
<feature type="compositionally biased region" description="Polar residues" evidence="1">
    <location>
        <begin position="276"/>
        <end position="286"/>
    </location>
</feature>
<evidence type="ECO:0000313" key="3">
    <source>
        <dbReference type="Proteomes" id="UP001046870"/>
    </source>
</evidence>
<keyword evidence="3" id="KW-1185">Reference proteome</keyword>
<comment type="caution">
    <text evidence="2">The sequence shown here is derived from an EMBL/GenBank/DDBJ whole genome shotgun (WGS) entry which is preliminary data.</text>
</comment>
<dbReference type="AlphaFoldDB" id="A0A9D3PEN7"/>
<dbReference type="Proteomes" id="UP001046870">
    <property type="component" value="Chromosome 20"/>
</dbReference>
<sequence length="302" mass="32804">MSNCIAFQSQLASIMEVLSKAAAAEITKLVDDGSVALRMEVCRSQKENAALKRKLQLMERELRAARGCRDGAQEGSVNICLEVQVCDEFRGAEELPEKGNRPAVEAVCDGRLSSGDGEAAPGDEEKTPSQIVAIKYESTDMDQDWPESHMLSEERHHSTLERSHSQEKHRIGGELQWGVSQPSAAHGVEEPVSEPQHSEEELDTKAPPAEDPGQPGAAYRLEEFRGLEATLKQQPDHCTQSLPQAGPARGLQLQSVWSKHSQRAQQDISAELGQDTRGQCPTSPHVLQSAAAAASPSSSRLN</sequence>
<feature type="region of interest" description="Disordered" evidence="1">
    <location>
        <begin position="110"/>
        <end position="129"/>
    </location>
</feature>
<name>A0A9D3PEN7_MEGAT</name>
<feature type="compositionally biased region" description="Low complexity" evidence="1">
    <location>
        <begin position="289"/>
        <end position="302"/>
    </location>
</feature>
<protein>
    <submittedName>
        <fullName evidence="2">Uncharacterized protein</fullName>
    </submittedName>
</protein>
<feature type="compositionally biased region" description="Basic and acidic residues" evidence="1">
    <location>
        <begin position="146"/>
        <end position="172"/>
    </location>
</feature>
<feature type="region of interest" description="Disordered" evidence="1">
    <location>
        <begin position="144"/>
        <end position="302"/>
    </location>
</feature>